<dbReference type="AlphaFoldDB" id="A0A8H3YJC2"/>
<reference evidence="1 2" key="1">
    <citation type="submission" date="2019-11" db="EMBL/GenBank/DDBJ databases">
        <title>Venturia inaequalis Genome Resource.</title>
        <authorList>
            <person name="Lichtner F.J."/>
        </authorList>
    </citation>
    <scope>NUCLEOTIDE SEQUENCE [LARGE SCALE GENOMIC DNA]</scope>
    <source>
        <strain evidence="1">Bline_iso_100314</strain>
    </source>
</reference>
<evidence type="ECO:0000313" key="2">
    <source>
        <dbReference type="Proteomes" id="UP000433883"/>
    </source>
</evidence>
<sequence length="283" mass="32096">MGIVLLSRNISSFSTSKTALANDISLDQFNLVEVTLTQADWSRATYASLLPPEPVPTPWNLPKEYLSAVSPWLNSACKTEWQQQKSIPGTIQLDEVRPSTFSLFVEWLHGRKLVSRDGQPYNLSFMVPESAMKESGPRMAADYRELFSLYQFSDQYDVPQLRRDIMDALCYGYGFNREYVNDAADPLKVLGPSSDLVNELCETLPTSSPLIAWLVEIFTRTSRAQISFTKESPKFLTEVSREFVLSIYVNTVLHESPNATTFRLCDYHEHPKDTKFATDTTPP</sequence>
<name>A0A8H3YJC2_VENIN</name>
<organism evidence="1 2">
    <name type="scientific">Venturia inaequalis</name>
    <name type="common">Apple scab fungus</name>
    <dbReference type="NCBI Taxonomy" id="5025"/>
    <lineage>
        <taxon>Eukaryota</taxon>
        <taxon>Fungi</taxon>
        <taxon>Dikarya</taxon>
        <taxon>Ascomycota</taxon>
        <taxon>Pezizomycotina</taxon>
        <taxon>Dothideomycetes</taxon>
        <taxon>Pleosporomycetidae</taxon>
        <taxon>Venturiales</taxon>
        <taxon>Venturiaceae</taxon>
        <taxon>Venturia</taxon>
    </lineage>
</organism>
<accession>A0A8H3YJC2</accession>
<dbReference type="Gene3D" id="3.30.710.10">
    <property type="entry name" value="Potassium Channel Kv1.1, Chain A"/>
    <property type="match status" value="1"/>
</dbReference>
<gene>
    <name evidence="1" type="ORF">BLS_010166</name>
</gene>
<dbReference type="Proteomes" id="UP000433883">
    <property type="component" value="Unassembled WGS sequence"/>
</dbReference>
<evidence type="ECO:0008006" key="3">
    <source>
        <dbReference type="Google" id="ProtNLM"/>
    </source>
</evidence>
<proteinExistence type="predicted"/>
<dbReference type="InterPro" id="IPR011333">
    <property type="entry name" value="SKP1/BTB/POZ_sf"/>
</dbReference>
<protein>
    <recommendedName>
        <fullName evidence="3">BTB domain-containing protein</fullName>
    </recommendedName>
</protein>
<dbReference type="SUPFAM" id="SSF54695">
    <property type="entry name" value="POZ domain"/>
    <property type="match status" value="1"/>
</dbReference>
<dbReference type="EMBL" id="WNWQ01000992">
    <property type="protein sequence ID" value="KAE9962665.1"/>
    <property type="molecule type" value="Genomic_DNA"/>
</dbReference>
<comment type="caution">
    <text evidence="1">The sequence shown here is derived from an EMBL/GenBank/DDBJ whole genome shotgun (WGS) entry which is preliminary data.</text>
</comment>
<evidence type="ECO:0000313" key="1">
    <source>
        <dbReference type="EMBL" id="KAE9962665.1"/>
    </source>
</evidence>